<reference evidence="2" key="1">
    <citation type="submission" date="2020-11" db="EMBL/GenBank/DDBJ databases">
        <authorList>
            <consortium name="DOE Joint Genome Institute"/>
            <person name="Ahrendt S."/>
            <person name="Riley R."/>
            <person name="Andreopoulos W."/>
            <person name="Labutti K."/>
            <person name="Pangilinan J."/>
            <person name="Ruiz-Duenas F.J."/>
            <person name="Barrasa J.M."/>
            <person name="Sanchez-Garcia M."/>
            <person name="Camarero S."/>
            <person name="Miyauchi S."/>
            <person name="Serrano A."/>
            <person name="Linde D."/>
            <person name="Babiker R."/>
            <person name="Drula E."/>
            <person name="Ayuso-Fernandez I."/>
            <person name="Pacheco R."/>
            <person name="Padilla G."/>
            <person name="Ferreira P."/>
            <person name="Barriuso J."/>
            <person name="Kellner H."/>
            <person name="Castanera R."/>
            <person name="Alfaro M."/>
            <person name="Ramirez L."/>
            <person name="Pisabarro A.G."/>
            <person name="Kuo A."/>
            <person name="Tritt A."/>
            <person name="Lipzen A."/>
            <person name="He G."/>
            <person name="Yan M."/>
            <person name="Ng V."/>
            <person name="Cullen D."/>
            <person name="Martin F."/>
            <person name="Rosso M.-N."/>
            <person name="Henrissat B."/>
            <person name="Hibbett D."/>
            <person name="Martinez A.T."/>
            <person name="Grigoriev I.V."/>
        </authorList>
    </citation>
    <scope>NUCLEOTIDE SEQUENCE</scope>
    <source>
        <strain evidence="2">AH 40177</strain>
    </source>
</reference>
<evidence type="ECO:0000313" key="3">
    <source>
        <dbReference type="Proteomes" id="UP000772434"/>
    </source>
</evidence>
<keyword evidence="3" id="KW-1185">Reference proteome</keyword>
<gene>
    <name evidence="2" type="ORF">BDP27DRAFT_254737</name>
</gene>
<dbReference type="PROSITE" id="PS50181">
    <property type="entry name" value="FBOX"/>
    <property type="match status" value="1"/>
</dbReference>
<dbReference type="InterPro" id="IPR001810">
    <property type="entry name" value="F-box_dom"/>
</dbReference>
<evidence type="ECO:0000313" key="2">
    <source>
        <dbReference type="EMBL" id="KAF9063074.1"/>
    </source>
</evidence>
<dbReference type="OrthoDB" id="2870744at2759"/>
<dbReference type="EMBL" id="JADNRY010000155">
    <property type="protein sequence ID" value="KAF9063074.1"/>
    <property type="molecule type" value="Genomic_DNA"/>
</dbReference>
<proteinExistence type="predicted"/>
<dbReference type="Gene3D" id="1.20.1280.50">
    <property type="match status" value="1"/>
</dbReference>
<dbReference type="Pfam" id="PF12937">
    <property type="entry name" value="F-box-like"/>
    <property type="match status" value="1"/>
</dbReference>
<dbReference type="AlphaFoldDB" id="A0A9P5PCJ1"/>
<comment type="caution">
    <text evidence="2">The sequence shown here is derived from an EMBL/GenBank/DDBJ whole genome shotgun (WGS) entry which is preliminary data.</text>
</comment>
<dbReference type="Proteomes" id="UP000772434">
    <property type="component" value="Unassembled WGS sequence"/>
</dbReference>
<sequence length="391" mass="44165">MPGAQPSKDVKKGSKLFRFRKNSQLDSLESQDSKVTAVPATFTLSRKHISNLDVISSTPTLASGSRPSYRLEDIPDDLLHEIASWCTPPTLLRASLACKRLLTLFHPYLHHTIDCSYTDLCRSAIKIFPHSPSTTRYIKNLILKPNREPSGWANSSEKSINEGDVLDVLEGIASNGDLPLLSMFKWFGKERPRDSFWLSLRENCPYLRDIGTSVGQKTLASFRADLELFKFQNLQGFHLFTQVSEHWTMTDYPINQDLPATLWNMLFSSDSLEELTLDGTCFAADAWNLKPVFSGRWPSLRKLALGNVWIDDTDSISDDEMMCMFFQAHPTLEEVSSLGTMFYSSEVMGCLLSMPKLGLYRGRLQQLQHANSVLSRIQSLDLSVRLVQPLC</sequence>
<evidence type="ECO:0000259" key="1">
    <source>
        <dbReference type="PROSITE" id="PS50181"/>
    </source>
</evidence>
<accession>A0A9P5PCJ1</accession>
<dbReference type="CDD" id="cd09917">
    <property type="entry name" value="F-box_SF"/>
    <property type="match status" value="1"/>
</dbReference>
<dbReference type="InterPro" id="IPR036047">
    <property type="entry name" value="F-box-like_dom_sf"/>
</dbReference>
<protein>
    <recommendedName>
        <fullName evidence="1">F-box domain-containing protein</fullName>
    </recommendedName>
</protein>
<feature type="domain" description="F-box" evidence="1">
    <location>
        <begin position="68"/>
        <end position="120"/>
    </location>
</feature>
<dbReference type="SUPFAM" id="SSF81383">
    <property type="entry name" value="F-box domain"/>
    <property type="match status" value="1"/>
</dbReference>
<organism evidence="2 3">
    <name type="scientific">Rhodocollybia butyracea</name>
    <dbReference type="NCBI Taxonomy" id="206335"/>
    <lineage>
        <taxon>Eukaryota</taxon>
        <taxon>Fungi</taxon>
        <taxon>Dikarya</taxon>
        <taxon>Basidiomycota</taxon>
        <taxon>Agaricomycotina</taxon>
        <taxon>Agaricomycetes</taxon>
        <taxon>Agaricomycetidae</taxon>
        <taxon>Agaricales</taxon>
        <taxon>Marasmiineae</taxon>
        <taxon>Omphalotaceae</taxon>
        <taxon>Rhodocollybia</taxon>
    </lineage>
</organism>
<name>A0A9P5PCJ1_9AGAR</name>